<proteinExistence type="predicted"/>
<dbReference type="KEGG" id="app:CAP2UW1_3284"/>
<dbReference type="InterPro" id="IPR007016">
    <property type="entry name" value="O-antigen_ligase-rel_domated"/>
</dbReference>
<feature type="transmembrane region" description="Helical" evidence="5">
    <location>
        <begin position="6"/>
        <end position="26"/>
    </location>
</feature>
<reference evidence="7" key="2">
    <citation type="submission" date="2009-09" db="EMBL/GenBank/DDBJ databases">
        <title>Complete sequence of chromosome of Candidatus Accumulibacter phosphatis clade IIA str. UW-1.</title>
        <authorList>
            <consortium name="US DOE Joint Genome Institute"/>
            <person name="Martin H.G."/>
            <person name="Ivanova N."/>
            <person name="Kunin V."/>
            <person name="Warnecke F."/>
            <person name="Barry K."/>
            <person name="He S."/>
            <person name="Salamov A."/>
            <person name="Szeto E."/>
            <person name="Dalin E."/>
            <person name="Pangilinan J.L."/>
            <person name="Lapidus A."/>
            <person name="Lowry S."/>
            <person name="Kyrpides N.C."/>
            <person name="McMahon K.D."/>
            <person name="Hugenholtz P."/>
        </authorList>
    </citation>
    <scope>NUCLEOTIDE SEQUENCE [LARGE SCALE GENOMIC DNA]</scope>
    <source>
        <strain evidence="7">UW-1</strain>
    </source>
</reference>
<evidence type="ECO:0000256" key="4">
    <source>
        <dbReference type="ARBA" id="ARBA00023136"/>
    </source>
</evidence>
<evidence type="ECO:0000256" key="1">
    <source>
        <dbReference type="ARBA" id="ARBA00004141"/>
    </source>
</evidence>
<keyword evidence="2 5" id="KW-0812">Transmembrane</keyword>
<evidence type="ECO:0000259" key="6">
    <source>
        <dbReference type="Pfam" id="PF04932"/>
    </source>
</evidence>
<feature type="transmembrane region" description="Helical" evidence="5">
    <location>
        <begin position="322"/>
        <end position="341"/>
    </location>
</feature>
<evidence type="ECO:0000313" key="7">
    <source>
        <dbReference type="EMBL" id="ACV36549.1"/>
    </source>
</evidence>
<organism evidence="7">
    <name type="scientific">Accumulibacter regalis</name>
    <dbReference type="NCBI Taxonomy" id="522306"/>
    <lineage>
        <taxon>Bacteria</taxon>
        <taxon>Pseudomonadati</taxon>
        <taxon>Pseudomonadota</taxon>
        <taxon>Betaproteobacteria</taxon>
        <taxon>Candidatus Accumulibacter</taxon>
    </lineage>
</organism>
<keyword evidence="4 5" id="KW-0472">Membrane</keyword>
<reference evidence="7" key="1">
    <citation type="submission" date="2009-08" db="EMBL/GenBank/DDBJ databases">
        <authorList>
            <consortium name="US DOE Joint Genome Institute"/>
            <person name="Lucas S."/>
            <person name="Copeland A."/>
            <person name="Lapidus A."/>
            <person name="Glavina del Rio T."/>
            <person name="Dalin E."/>
            <person name="Tice H."/>
            <person name="Bruce D."/>
            <person name="Barry K."/>
            <person name="Pitluck S."/>
            <person name="Lowry S."/>
            <person name="Larimer F."/>
            <person name="Land M."/>
            <person name="Hauser L."/>
            <person name="Kyrpides N."/>
            <person name="Ivanova N."/>
            <person name="McMahon K.D."/>
            <person name="Hugenholtz P."/>
        </authorList>
    </citation>
    <scope>NUCLEOTIDE SEQUENCE</scope>
    <source>
        <strain evidence="7">UW-1</strain>
    </source>
</reference>
<sequence length="660" mass="70864">MRGWLVNWWQALLAALVGVLGAFIALHHPLAPVLLTFVFAAWSLAVFLRPAIWPFVLPALLPVAGFAPWTGWVGVEEFDVLVLGAATGAHARLAMGATGEGQAFRLTRICLGLMALSWLLALLRGLLGAGSFRLEWFQAYEDPLNSLRVAKSFLFVLLLMSPLRQLLQSAPALLAGRLAAGVATGLGLVSLSIVCERTGYPGLFDFSTPYRATALFWEMHVGGAGLDAFLVLAVPFAACMVLRAPTALRWLLGALLAVVAGYACLTTFSRGVYLGVAVALTALAWRLSIARRLPQASVPTGQATPDAPLAAPEPWRLWGGRGLLLVLVLEGVVVLGFGDFMSRRLAASENDLGGRLQHWREGLSLLRGPSDLLLGMGLGRFPTDYSQSVPGREMPGRLRIVGKGDTRHLLISGSRDDTRRGTFELLQRAPTGGGVYAVAMDIRAPRAVGLSIGVCRRHLLRDAACVRTGFLVPDARGEWRHVAASFTTPHGVGGASQRFGLGFLVLRLEGPGDLVEIDNLSLRDAAGNELLRNGNFSGGLAHWFFGVRHYYLPWHVDNLFLEALIDQGAIGLLLLLVLMATAFANLLRGPGREHVLAPYLLAALAGVATVGTFSSVLDMPRSAFLFFLLLCCALFLDGRVGTDPSHVRPLPREHPNGCSA</sequence>
<feature type="transmembrane region" description="Helical" evidence="5">
    <location>
        <begin position="599"/>
        <end position="617"/>
    </location>
</feature>
<dbReference type="AlphaFoldDB" id="C7RIH5"/>
<evidence type="ECO:0000256" key="2">
    <source>
        <dbReference type="ARBA" id="ARBA00022692"/>
    </source>
</evidence>
<feature type="domain" description="O-antigen ligase-related" evidence="6">
    <location>
        <begin position="256"/>
        <end position="384"/>
    </location>
</feature>
<name>C7RIH5_ACCRE</name>
<dbReference type="EMBL" id="CP001715">
    <property type="protein sequence ID" value="ACV36549.1"/>
    <property type="molecule type" value="Genomic_DNA"/>
</dbReference>
<feature type="transmembrane region" description="Helical" evidence="5">
    <location>
        <begin position="568"/>
        <end position="587"/>
    </location>
</feature>
<evidence type="ECO:0000256" key="3">
    <source>
        <dbReference type="ARBA" id="ARBA00022989"/>
    </source>
</evidence>
<accession>C7RIH5</accession>
<feature type="transmembrane region" description="Helical" evidence="5">
    <location>
        <begin position="247"/>
        <end position="265"/>
    </location>
</feature>
<dbReference type="eggNOG" id="COG5652">
    <property type="taxonomic scope" value="Bacteria"/>
</dbReference>
<dbReference type="PANTHER" id="PTHR37422">
    <property type="entry name" value="TEICHURONIC ACID BIOSYNTHESIS PROTEIN TUAE"/>
    <property type="match status" value="1"/>
</dbReference>
<evidence type="ECO:0000256" key="5">
    <source>
        <dbReference type="SAM" id="Phobius"/>
    </source>
</evidence>
<dbReference type="HOGENOM" id="CLU_365540_0_0_4"/>
<feature type="transmembrane region" description="Helical" evidence="5">
    <location>
        <begin position="623"/>
        <end position="642"/>
    </location>
</feature>
<feature type="transmembrane region" description="Helical" evidence="5">
    <location>
        <begin position="174"/>
        <end position="194"/>
    </location>
</feature>
<feature type="transmembrane region" description="Helical" evidence="5">
    <location>
        <begin position="214"/>
        <end position="240"/>
    </location>
</feature>
<dbReference type="PANTHER" id="PTHR37422:SF13">
    <property type="entry name" value="LIPOPOLYSACCHARIDE BIOSYNTHESIS PROTEIN PA4999-RELATED"/>
    <property type="match status" value="1"/>
</dbReference>
<protein>
    <recommendedName>
        <fullName evidence="6">O-antigen ligase-related domain-containing protein</fullName>
    </recommendedName>
</protein>
<dbReference type="STRING" id="522306.CAP2UW1_3284"/>
<feature type="transmembrane region" description="Helical" evidence="5">
    <location>
        <begin position="106"/>
        <end position="127"/>
    </location>
</feature>
<keyword evidence="3 5" id="KW-1133">Transmembrane helix</keyword>
<comment type="subcellular location">
    <subcellularLocation>
        <location evidence="1">Membrane</location>
        <topology evidence="1">Multi-pass membrane protein</topology>
    </subcellularLocation>
</comment>
<gene>
    <name evidence="7" type="ordered locus">CAP2UW1_3284</name>
</gene>
<dbReference type="Pfam" id="PF04932">
    <property type="entry name" value="Wzy_C"/>
    <property type="match status" value="1"/>
</dbReference>
<dbReference type="Gene3D" id="2.60.120.260">
    <property type="entry name" value="Galactose-binding domain-like"/>
    <property type="match status" value="1"/>
</dbReference>
<feature type="transmembrane region" description="Helical" evidence="5">
    <location>
        <begin position="33"/>
        <end position="52"/>
    </location>
</feature>
<dbReference type="InterPro" id="IPR051533">
    <property type="entry name" value="WaaL-like"/>
</dbReference>
<dbReference type="OrthoDB" id="283584at2"/>